<keyword evidence="2" id="KW-1185">Reference proteome</keyword>
<name>A0A9W8YED7_9PLEO</name>
<evidence type="ECO:0000313" key="1">
    <source>
        <dbReference type="EMBL" id="KAJ4374913.1"/>
    </source>
</evidence>
<dbReference type="PANTHER" id="PTHR48079">
    <property type="entry name" value="PROTEIN YEEZ"/>
    <property type="match status" value="1"/>
</dbReference>
<keyword evidence="1" id="KW-0560">Oxidoreductase</keyword>
<comment type="caution">
    <text evidence="1">The sequence shown here is derived from an EMBL/GenBank/DDBJ whole genome shotgun (WGS) entry which is preliminary data.</text>
</comment>
<dbReference type="PANTHER" id="PTHR48079:SF9">
    <property type="entry name" value="PUTATIVE-RELATED"/>
    <property type="match status" value="1"/>
</dbReference>
<organism evidence="1 2">
    <name type="scientific">Neocucurbitaria cava</name>
    <dbReference type="NCBI Taxonomy" id="798079"/>
    <lineage>
        <taxon>Eukaryota</taxon>
        <taxon>Fungi</taxon>
        <taxon>Dikarya</taxon>
        <taxon>Ascomycota</taxon>
        <taxon>Pezizomycotina</taxon>
        <taxon>Dothideomycetes</taxon>
        <taxon>Pleosporomycetidae</taxon>
        <taxon>Pleosporales</taxon>
        <taxon>Pleosporineae</taxon>
        <taxon>Cucurbitariaceae</taxon>
        <taxon>Neocucurbitaria</taxon>
    </lineage>
</organism>
<protein>
    <submittedName>
        <fullName evidence="1">Methylglyoxal reductase (NADPH-dependent) gre2</fullName>
        <ecNumber evidence="1">1.1.1.283</ecNumber>
    </submittedName>
</protein>
<dbReference type="GO" id="GO:0043892">
    <property type="term" value="F:methylglyoxal reductase (NADPH) activity"/>
    <property type="evidence" value="ECO:0007669"/>
    <property type="project" value="UniProtKB-EC"/>
</dbReference>
<proteinExistence type="predicted"/>
<accession>A0A9W8YED7</accession>
<gene>
    <name evidence="1" type="primary">GRE2</name>
    <name evidence="1" type="ORF">N0V83_001991</name>
</gene>
<dbReference type="GO" id="GO:0005737">
    <property type="term" value="C:cytoplasm"/>
    <property type="evidence" value="ECO:0007669"/>
    <property type="project" value="TreeGrafter"/>
</dbReference>
<dbReference type="EMBL" id="JAPEUY010000003">
    <property type="protein sequence ID" value="KAJ4374913.1"/>
    <property type="molecule type" value="Genomic_DNA"/>
</dbReference>
<dbReference type="GO" id="GO:0004029">
    <property type="term" value="F:aldehyde dehydrogenase (NAD+) activity"/>
    <property type="evidence" value="ECO:0007669"/>
    <property type="project" value="TreeGrafter"/>
</dbReference>
<dbReference type="OrthoDB" id="2735536at2759"/>
<dbReference type="Gene3D" id="3.40.50.720">
    <property type="entry name" value="NAD(P)-binding Rossmann-like Domain"/>
    <property type="match status" value="1"/>
</dbReference>
<reference evidence="1" key="1">
    <citation type="submission" date="2022-10" db="EMBL/GenBank/DDBJ databases">
        <title>Tapping the CABI collections for fungal endophytes: first genome assemblies for Collariella, Neodidymelliopsis, Ascochyta clinopodiicola, Didymella pomorum, Didymosphaeria variabile, Neocosmospora piperis and Neocucurbitaria cava.</title>
        <authorList>
            <person name="Hill R."/>
        </authorList>
    </citation>
    <scope>NUCLEOTIDE SEQUENCE</scope>
    <source>
        <strain evidence="1">IMI 356814</strain>
    </source>
</reference>
<dbReference type="InterPro" id="IPR051783">
    <property type="entry name" value="NAD(P)-dependent_oxidoreduct"/>
</dbReference>
<dbReference type="Proteomes" id="UP001140560">
    <property type="component" value="Unassembled WGS sequence"/>
</dbReference>
<evidence type="ECO:0000313" key="2">
    <source>
        <dbReference type="Proteomes" id="UP001140560"/>
    </source>
</evidence>
<dbReference type="InterPro" id="IPR036291">
    <property type="entry name" value="NAD(P)-bd_dom_sf"/>
</dbReference>
<dbReference type="EC" id="1.1.1.283" evidence="1"/>
<dbReference type="SUPFAM" id="SSF51735">
    <property type="entry name" value="NAD(P)-binding Rossmann-fold domains"/>
    <property type="match status" value="1"/>
</dbReference>
<sequence>MSDYVDPFQTVIHALTAARSEEADCLARFINLKTEAIVGFLNSLSARAQGVRRVVIVTSLTPYARWLTDAQVERSSRATERTQGSTAVDSEYVLATSQAGDNIVYDAVVRWMRASRARFDMVWITAPSVYGPATRPLETSSDLLEANRRIWNICSNEHRESMETPPYGIAHFLDVRDLANASVRATFTALAGNKRFIISAGIMHSGAGIARLLVAWFPEFRGRVRMNGSPADRSVAESSSLTFADTRLTASILGLAQYHSAEQTLADTARQILDLQQRKDWRRVTQS</sequence>
<dbReference type="AlphaFoldDB" id="A0A9W8YED7"/>